<feature type="compositionally biased region" description="Low complexity" evidence="3">
    <location>
        <begin position="139"/>
        <end position="153"/>
    </location>
</feature>
<evidence type="ECO:0000313" key="6">
    <source>
        <dbReference type="Proteomes" id="UP001224775"/>
    </source>
</evidence>
<feature type="compositionally biased region" description="Low complexity" evidence="3">
    <location>
        <begin position="1059"/>
        <end position="1103"/>
    </location>
</feature>
<evidence type="ECO:0000313" key="5">
    <source>
        <dbReference type="EMBL" id="KAK1735463.1"/>
    </source>
</evidence>
<feature type="compositionally biased region" description="Polar residues" evidence="3">
    <location>
        <begin position="114"/>
        <end position="138"/>
    </location>
</feature>
<keyword evidence="4" id="KW-1133">Transmembrane helix</keyword>
<evidence type="ECO:0000256" key="3">
    <source>
        <dbReference type="SAM" id="MobiDB-lite"/>
    </source>
</evidence>
<feature type="compositionally biased region" description="Polar residues" evidence="3">
    <location>
        <begin position="1043"/>
        <end position="1058"/>
    </location>
</feature>
<name>A0AAD9D7B9_9STRA</name>
<keyword evidence="2" id="KW-0175">Coiled coil</keyword>
<feature type="region of interest" description="Disordered" evidence="3">
    <location>
        <begin position="1"/>
        <end position="45"/>
    </location>
</feature>
<dbReference type="PANTHER" id="PTHR36220">
    <property type="entry name" value="UNNAMED PRODUCT"/>
    <property type="match status" value="1"/>
</dbReference>
<dbReference type="EMBL" id="JATAAI010000033">
    <property type="protein sequence ID" value="KAK1735463.1"/>
    <property type="molecule type" value="Genomic_DNA"/>
</dbReference>
<accession>A0AAD9D7B9</accession>
<feature type="compositionally biased region" description="Low complexity" evidence="3">
    <location>
        <begin position="1"/>
        <end position="23"/>
    </location>
</feature>
<dbReference type="InterPro" id="IPR028994">
    <property type="entry name" value="Integrin_alpha_N"/>
</dbReference>
<feature type="transmembrane region" description="Helical" evidence="4">
    <location>
        <begin position="531"/>
        <end position="553"/>
    </location>
</feature>
<keyword evidence="6" id="KW-1185">Reference proteome</keyword>
<feature type="compositionally biased region" description="Polar residues" evidence="3">
    <location>
        <begin position="1104"/>
        <end position="1123"/>
    </location>
</feature>
<comment type="caution">
    <text evidence="5">The sequence shown here is derived from an EMBL/GenBank/DDBJ whole genome shotgun (WGS) entry which is preliminary data.</text>
</comment>
<organism evidence="5 6">
    <name type="scientific">Skeletonema marinoi</name>
    <dbReference type="NCBI Taxonomy" id="267567"/>
    <lineage>
        <taxon>Eukaryota</taxon>
        <taxon>Sar</taxon>
        <taxon>Stramenopiles</taxon>
        <taxon>Ochrophyta</taxon>
        <taxon>Bacillariophyta</taxon>
        <taxon>Coscinodiscophyceae</taxon>
        <taxon>Thalassiosirophycidae</taxon>
        <taxon>Thalassiosirales</taxon>
        <taxon>Skeletonemataceae</taxon>
        <taxon>Skeletonema</taxon>
        <taxon>Skeletonema marinoi-dohrnii complex</taxon>
    </lineage>
</organism>
<dbReference type="PANTHER" id="PTHR36220:SF1">
    <property type="entry name" value="GAMMA TUBULIN COMPLEX COMPONENT C-TERMINAL DOMAIN-CONTAINING PROTEIN"/>
    <property type="match status" value="1"/>
</dbReference>
<dbReference type="Proteomes" id="UP001224775">
    <property type="component" value="Unassembled WGS sequence"/>
</dbReference>
<evidence type="ECO:0000256" key="1">
    <source>
        <dbReference type="ARBA" id="ARBA00022729"/>
    </source>
</evidence>
<dbReference type="Pfam" id="PF14312">
    <property type="entry name" value="FG-GAP_2"/>
    <property type="match status" value="1"/>
</dbReference>
<feature type="transmembrane region" description="Helical" evidence="4">
    <location>
        <begin position="49"/>
        <end position="67"/>
    </location>
</feature>
<evidence type="ECO:0000256" key="2">
    <source>
        <dbReference type="SAM" id="Coils"/>
    </source>
</evidence>
<protein>
    <submittedName>
        <fullName evidence="5">Uncharacterized protein</fullName>
    </submittedName>
</protein>
<feature type="region of interest" description="Disordered" evidence="3">
    <location>
        <begin position="70"/>
        <end position="161"/>
    </location>
</feature>
<proteinExistence type="predicted"/>
<dbReference type="Gene3D" id="2.130.10.130">
    <property type="entry name" value="Integrin alpha, N-terminal"/>
    <property type="match status" value="1"/>
</dbReference>
<keyword evidence="4" id="KW-0472">Membrane</keyword>
<evidence type="ECO:0000256" key="4">
    <source>
        <dbReference type="SAM" id="Phobius"/>
    </source>
</evidence>
<feature type="coiled-coil region" evidence="2">
    <location>
        <begin position="362"/>
        <end position="389"/>
    </location>
</feature>
<dbReference type="InterPro" id="IPR013517">
    <property type="entry name" value="FG-GAP"/>
</dbReference>
<feature type="compositionally biased region" description="Low complexity" evidence="3">
    <location>
        <begin position="74"/>
        <end position="87"/>
    </location>
</feature>
<keyword evidence="1" id="KW-0732">Signal</keyword>
<sequence length="1227" mass="130977">MDSLPPNDPNNNNNNAPNSGSNSRSKEDALRPRTSGENENGDMEMFGDLQDNGFVVVMFLMSVAGWIKKDKNAPSSGRGSPDSVSSDATPVTNNAAAPKKKKSDLHSLWEYRATSLQGNDPGSPPTTVRTTKTAWSNTSPRVVSPVASASSSPGPLVNKPASSDDELALLKKELDAIEAKKLAAKSSSSSPNVQPIDVKKKAEKFEVSKRKSGDELTLLKKELETLQGKKVEPKKDTPLQKKKSYLFWEQKTKDISPLAKNKSTSFNETGSAKSPGDDGRVAGAVTVAATATAITATAVTQGTSAAAAVEEEGSMPSEDKSFDNDSITSADTAQLMSEFRSLVEKLVRKAMPSEIDHVDELIEEYDGREEELLEILSAMQEEVDQEKASEDKGSAAAVAVVAGAATVATSAAVNSSQDEETGLENVGSFGVMFMFMKTMRQLLVSKRQINKNTVNTNSVKDDDDKNAVDAEVDNVSTEEDYDSVVSRTTADIGIVIVTSPDEDNSDIEKGVAAAAALTKSDRETCCKRNKVALLTLAIIVILSGAGAAIGIILSSPPGKEDNDKSAVFEEPIGTGRPLPESESDLSPGVIPDDIDTPPTVEEDLSTFCTSESSYSELPLEPGIGTKWQRGETFGILATHGDIASVSISGGNCCGSSGPVATGMVVTYERNPESGKWRQSKELVPDEYQGGALKHQNSDFGQSVSLYDDLLVVGAPSEDKDRGSVTVFKRDEKGLWDQVIKLARGAGTCQNADDIFLGYSVNVYENTIAVSADCPENIVLYEYDRTDSIVKSSQVLEWIDRKFGAVASITQNGEYLIYSTVGGGLFIFHREGDSEEFVLTQDLTFNNELGLFEYPVAMSSNLFALAVGNKSQLYTQAEQGGQWKREPVILVSDGEFDAYVKAGLAVSDGNVLLGSNTNIEAYDLSQCVPEMVIPDVVISEPNCLVVNVTLDNYPSDTTWQIEDSDGNAVASNTPYDESMAATTQVEEVCDLSDGGYTFAIFDEYEDGMCCKWGEGSYTLSTKNGLTIASGGEFGASEKTQFSIPFSGDSAVTTPTPNDQTSSPTKQPSLSPTTTKPTPTPTDAPVTSEPTDAPVTDTPTVAPVTSEPTEQPTSKPTTQAPVQPTCTTIEVSLTLDDYPQDTSWNVVGSTGEVVAKSPAYDASMAGSTEIESLCLQADTYSFDIYDVYEDGMCCDWGQGSYTLSTKNGDILATGGEWLGPSETKTFQLS</sequence>
<keyword evidence="4" id="KW-0812">Transmembrane</keyword>
<dbReference type="AlphaFoldDB" id="A0AAD9D7B9"/>
<feature type="compositionally biased region" description="Basic and acidic residues" evidence="3">
    <location>
        <begin position="24"/>
        <end position="36"/>
    </location>
</feature>
<reference evidence="5" key="1">
    <citation type="submission" date="2023-06" db="EMBL/GenBank/DDBJ databases">
        <title>Survivors Of The Sea: Transcriptome response of Skeletonema marinoi to long-term dormancy.</title>
        <authorList>
            <person name="Pinder M.I.M."/>
            <person name="Kourtchenko O."/>
            <person name="Robertson E.K."/>
            <person name="Larsson T."/>
            <person name="Maumus F."/>
            <person name="Osuna-Cruz C.M."/>
            <person name="Vancaester E."/>
            <person name="Stenow R."/>
            <person name="Vandepoele K."/>
            <person name="Ploug H."/>
            <person name="Bruchert V."/>
            <person name="Godhe A."/>
            <person name="Topel M."/>
        </authorList>
    </citation>
    <scope>NUCLEOTIDE SEQUENCE</scope>
    <source>
        <strain evidence="5">R05AC</strain>
    </source>
</reference>
<feature type="region of interest" description="Disordered" evidence="3">
    <location>
        <begin position="1043"/>
        <end position="1123"/>
    </location>
</feature>
<gene>
    <name evidence="5" type="ORF">QTG54_013626</name>
</gene>